<evidence type="ECO:0000313" key="4">
    <source>
        <dbReference type="Proteomes" id="UP000430146"/>
    </source>
</evidence>
<accession>A0A5S9MZ46</accession>
<dbReference type="OrthoDB" id="4420885at2"/>
<dbReference type="Pfam" id="PF03435">
    <property type="entry name" value="Sacchrp_dh_NADP"/>
    <property type="match status" value="1"/>
</dbReference>
<dbReference type="SUPFAM" id="SSF51735">
    <property type="entry name" value="NAD(P)-binding Rossmann-fold domains"/>
    <property type="match status" value="1"/>
</dbReference>
<sequence>MRILALGGAGEMGAVAARVLADDERVTGLVVADLDQQRAAAVADTLGSKVSARGLDVTDHPALMAAMRDCDLVVNTVGPFFRFGVPTLATAIETGRDYVDICDDPQPTLEMLAMGERAKAAGVTALIGMGASPGIANLLAVLAGRQLDTVETMLTGWNVVAAQPGPGADHQTSAALLHAMRQISGTIPLTRDGTVVQRPALEQIRFDYPGIGPGIGRSFGHPEAVTLNRAFPELCDNTNIVVGDRATLAGLSTLRRAIDRRIVSAQRAARLAGWTERLIPANPASIIKPGGMPPLFAIATGRRDNQPATVATALAQIPGLSMAANTGIPLAVAAPLVAASARPGVHTPEILLDPTAFFADLSRHCIGNPQPHAMTATTRSWESPHAAAVALNTSLLTAFLAPPAHTLSG</sequence>
<name>A0A5S9MZ46_MYCVN</name>
<feature type="domain" description="Saccharopine dehydrogenase NADP binding" evidence="2">
    <location>
        <begin position="4"/>
        <end position="126"/>
    </location>
</feature>
<evidence type="ECO:0000256" key="1">
    <source>
        <dbReference type="ARBA" id="ARBA00010591"/>
    </source>
</evidence>
<gene>
    <name evidence="3" type="primary">lysDH</name>
    <name evidence="3" type="ORF">AELLOGFF_00464</name>
</gene>
<dbReference type="InterPro" id="IPR005097">
    <property type="entry name" value="Sacchrp_dh_NADP-bd"/>
</dbReference>
<dbReference type="Gene3D" id="3.30.360.10">
    <property type="entry name" value="Dihydrodipicolinate Reductase, domain 2"/>
    <property type="match status" value="1"/>
</dbReference>
<dbReference type="EC" id="1.4.1.18" evidence="3"/>
<protein>
    <submittedName>
        <fullName evidence="3">Lysine 6-dehydrogenase</fullName>
        <ecNumber evidence="3">1.4.1.18</ecNumber>
    </submittedName>
</protein>
<dbReference type="EMBL" id="CACSIP010000001">
    <property type="protein sequence ID" value="CAA0082512.1"/>
    <property type="molecule type" value="Genomic_DNA"/>
</dbReference>
<dbReference type="PANTHER" id="PTHR43796:SF2">
    <property type="entry name" value="CARBOXYNORSPERMIDINE SYNTHASE"/>
    <property type="match status" value="1"/>
</dbReference>
<organism evidence="3 4">
    <name type="scientific">Mycolicibacterium vanbaalenii</name>
    <name type="common">Mycobacterium vanbaalenii</name>
    <dbReference type="NCBI Taxonomy" id="110539"/>
    <lineage>
        <taxon>Bacteria</taxon>
        <taxon>Bacillati</taxon>
        <taxon>Actinomycetota</taxon>
        <taxon>Actinomycetes</taxon>
        <taxon>Mycobacteriales</taxon>
        <taxon>Mycobacteriaceae</taxon>
        <taxon>Mycolicibacterium</taxon>
    </lineage>
</organism>
<evidence type="ECO:0000313" key="3">
    <source>
        <dbReference type="EMBL" id="CAA0082512.1"/>
    </source>
</evidence>
<proteinExistence type="inferred from homology"/>
<dbReference type="AlphaFoldDB" id="A0A5S9MZ46"/>
<dbReference type="Proteomes" id="UP000430146">
    <property type="component" value="Unassembled WGS sequence"/>
</dbReference>
<dbReference type="Gene3D" id="3.40.50.720">
    <property type="entry name" value="NAD(P)-binding Rossmann-like Domain"/>
    <property type="match status" value="1"/>
</dbReference>
<keyword evidence="3" id="KW-0560">Oxidoreductase</keyword>
<keyword evidence="4" id="KW-1185">Reference proteome</keyword>
<evidence type="ECO:0000259" key="2">
    <source>
        <dbReference type="Pfam" id="PF03435"/>
    </source>
</evidence>
<dbReference type="GO" id="GO:0050303">
    <property type="term" value="F:lysine 6-dehydrogenase activity"/>
    <property type="evidence" value="ECO:0007669"/>
    <property type="project" value="UniProtKB-EC"/>
</dbReference>
<dbReference type="InterPro" id="IPR036291">
    <property type="entry name" value="NAD(P)-bd_dom_sf"/>
</dbReference>
<dbReference type="RefSeq" id="WP_159228730.1">
    <property type="nucleotide sequence ID" value="NZ_CACSIP010000001.1"/>
</dbReference>
<reference evidence="3 4" key="1">
    <citation type="submission" date="2019-11" db="EMBL/GenBank/DDBJ databases">
        <authorList>
            <person name="Holert J."/>
        </authorList>
    </citation>
    <scope>NUCLEOTIDE SEQUENCE [LARGE SCALE GENOMIC DNA]</scope>
    <source>
        <strain evidence="3">BC8_1</strain>
    </source>
</reference>
<dbReference type="PANTHER" id="PTHR43796">
    <property type="entry name" value="CARBOXYNORSPERMIDINE SYNTHASE"/>
    <property type="match status" value="1"/>
</dbReference>
<comment type="similarity">
    <text evidence="1">Belongs to the saccharopine dehydrogenase family. Enoyl reductase subfamily.</text>
</comment>